<dbReference type="EMBL" id="PIQF01000001">
    <property type="protein sequence ID" value="RUO78067.1"/>
    <property type="molecule type" value="Genomic_DNA"/>
</dbReference>
<sequence length="203" mass="22683">MANAWIKSTVLFLLTAITPFLLSPVSHAQIQPDNPFPRVVLVTSEGDITVELNREAAPITVKNFFRYVKKAQYNGTIFHRLVPDFVIQGGGYDKDFQAKPSYGKVVNEAGNGLLNEYGTIAMAREREPHSATRQFFFNLNDNKSLNPDNGDWGYTVFGRVVEGIEVLEALAKLESMPFDDKTGWRDVPAKPPILKRVEVVPAD</sequence>
<evidence type="ECO:0000259" key="5">
    <source>
        <dbReference type="PROSITE" id="PS50072"/>
    </source>
</evidence>
<dbReference type="EC" id="5.2.1.8" evidence="4"/>
<dbReference type="InterPro" id="IPR020892">
    <property type="entry name" value="Cyclophilin-type_PPIase_CS"/>
</dbReference>
<feature type="domain" description="PPIase cyclophilin-type" evidence="5">
    <location>
        <begin position="35"/>
        <end position="199"/>
    </location>
</feature>
<gene>
    <name evidence="6" type="ORF">CWI81_06255</name>
</gene>
<dbReference type="InterPro" id="IPR044665">
    <property type="entry name" value="E_coli_cyclophilin_A-like"/>
</dbReference>
<keyword evidence="2 4" id="KW-0697">Rotamase</keyword>
<organism evidence="6 7">
    <name type="scientific">Idiomarina seosinensis</name>
    <dbReference type="NCBI Taxonomy" id="281739"/>
    <lineage>
        <taxon>Bacteria</taxon>
        <taxon>Pseudomonadati</taxon>
        <taxon>Pseudomonadota</taxon>
        <taxon>Gammaproteobacteria</taxon>
        <taxon>Alteromonadales</taxon>
        <taxon>Idiomarinaceae</taxon>
        <taxon>Idiomarina</taxon>
    </lineage>
</organism>
<dbReference type="PROSITE" id="PS00170">
    <property type="entry name" value="CSA_PPIASE_1"/>
    <property type="match status" value="1"/>
</dbReference>
<comment type="catalytic activity">
    <reaction evidence="4">
        <text>[protein]-peptidylproline (omega=180) = [protein]-peptidylproline (omega=0)</text>
        <dbReference type="Rhea" id="RHEA:16237"/>
        <dbReference type="Rhea" id="RHEA-COMP:10747"/>
        <dbReference type="Rhea" id="RHEA-COMP:10748"/>
        <dbReference type="ChEBI" id="CHEBI:83833"/>
        <dbReference type="ChEBI" id="CHEBI:83834"/>
        <dbReference type="EC" id="5.2.1.8"/>
    </reaction>
</comment>
<name>A0A432ZJ73_9GAMM</name>
<dbReference type="SUPFAM" id="SSF50891">
    <property type="entry name" value="Cyclophilin-like"/>
    <property type="match status" value="1"/>
</dbReference>
<comment type="function">
    <text evidence="4">PPIases accelerate the folding of proteins. It catalyzes the cis-trans isomerization of proline imidic peptide bonds in oligopeptides.</text>
</comment>
<feature type="signal peptide" evidence="4">
    <location>
        <begin position="1"/>
        <end position="28"/>
    </location>
</feature>
<accession>A0A432ZJ73</accession>
<evidence type="ECO:0000256" key="4">
    <source>
        <dbReference type="RuleBase" id="RU363019"/>
    </source>
</evidence>
<dbReference type="Gene3D" id="2.40.100.10">
    <property type="entry name" value="Cyclophilin-like"/>
    <property type="match status" value="1"/>
</dbReference>
<dbReference type="OrthoDB" id="9807797at2"/>
<evidence type="ECO:0000313" key="6">
    <source>
        <dbReference type="EMBL" id="RUO78067.1"/>
    </source>
</evidence>
<dbReference type="PROSITE" id="PS50072">
    <property type="entry name" value="CSA_PPIASE_2"/>
    <property type="match status" value="1"/>
</dbReference>
<evidence type="ECO:0000313" key="7">
    <source>
        <dbReference type="Proteomes" id="UP000287908"/>
    </source>
</evidence>
<dbReference type="PRINTS" id="PR00153">
    <property type="entry name" value="CSAPPISMRASE"/>
</dbReference>
<keyword evidence="4" id="KW-0732">Signal</keyword>
<protein>
    <recommendedName>
        <fullName evidence="4">Peptidyl-prolyl cis-trans isomerase</fullName>
        <shortName evidence="4">PPIase</shortName>
        <ecNumber evidence="4">5.2.1.8</ecNumber>
    </recommendedName>
</protein>
<keyword evidence="7" id="KW-1185">Reference proteome</keyword>
<evidence type="ECO:0000256" key="1">
    <source>
        <dbReference type="ARBA" id="ARBA00007365"/>
    </source>
</evidence>
<dbReference type="InterPro" id="IPR029000">
    <property type="entry name" value="Cyclophilin-like_dom_sf"/>
</dbReference>
<evidence type="ECO:0000256" key="3">
    <source>
        <dbReference type="ARBA" id="ARBA00023235"/>
    </source>
</evidence>
<comment type="caution">
    <text evidence="6">The sequence shown here is derived from an EMBL/GenBank/DDBJ whole genome shotgun (WGS) entry which is preliminary data.</text>
</comment>
<dbReference type="Pfam" id="PF00160">
    <property type="entry name" value="Pro_isomerase"/>
    <property type="match status" value="1"/>
</dbReference>
<dbReference type="Proteomes" id="UP000287908">
    <property type="component" value="Unassembled WGS sequence"/>
</dbReference>
<dbReference type="GO" id="GO:0006457">
    <property type="term" value="P:protein folding"/>
    <property type="evidence" value="ECO:0007669"/>
    <property type="project" value="InterPro"/>
</dbReference>
<dbReference type="RefSeq" id="WP_126784394.1">
    <property type="nucleotide sequence ID" value="NZ_PIQF01000001.1"/>
</dbReference>
<dbReference type="InterPro" id="IPR002130">
    <property type="entry name" value="Cyclophilin-type_PPIase_dom"/>
</dbReference>
<proteinExistence type="inferred from homology"/>
<reference evidence="6 7" key="1">
    <citation type="journal article" date="2011" name="Front. Microbiol.">
        <title>Genomic signatures of strain selection and enhancement in Bacillus atrophaeus var. globigii, a historical biowarfare simulant.</title>
        <authorList>
            <person name="Gibbons H.S."/>
            <person name="Broomall S.M."/>
            <person name="McNew L.A."/>
            <person name="Daligault H."/>
            <person name="Chapman C."/>
            <person name="Bruce D."/>
            <person name="Karavis M."/>
            <person name="Krepps M."/>
            <person name="McGregor P.A."/>
            <person name="Hong C."/>
            <person name="Park K.H."/>
            <person name="Akmal A."/>
            <person name="Feldman A."/>
            <person name="Lin J.S."/>
            <person name="Chang W.E."/>
            <person name="Higgs B.W."/>
            <person name="Demirev P."/>
            <person name="Lindquist J."/>
            <person name="Liem A."/>
            <person name="Fochler E."/>
            <person name="Read T.D."/>
            <person name="Tapia R."/>
            <person name="Johnson S."/>
            <person name="Bishop-Lilly K.A."/>
            <person name="Detter C."/>
            <person name="Han C."/>
            <person name="Sozhamannan S."/>
            <person name="Rosenzweig C.N."/>
            <person name="Skowronski E.W."/>
        </authorList>
    </citation>
    <scope>NUCLEOTIDE SEQUENCE [LARGE SCALE GENOMIC DNA]</scope>
    <source>
        <strain evidence="6 7">CL-SP19</strain>
    </source>
</reference>
<dbReference type="AlphaFoldDB" id="A0A432ZJ73"/>
<dbReference type="GO" id="GO:0003755">
    <property type="term" value="F:peptidyl-prolyl cis-trans isomerase activity"/>
    <property type="evidence" value="ECO:0007669"/>
    <property type="project" value="UniProtKB-UniRule"/>
</dbReference>
<evidence type="ECO:0000256" key="2">
    <source>
        <dbReference type="ARBA" id="ARBA00023110"/>
    </source>
</evidence>
<comment type="similarity">
    <text evidence="1 4">Belongs to the cyclophilin-type PPIase family.</text>
</comment>
<feature type="chain" id="PRO_5018821699" description="Peptidyl-prolyl cis-trans isomerase" evidence="4">
    <location>
        <begin position="29"/>
        <end position="203"/>
    </location>
</feature>
<dbReference type="PANTHER" id="PTHR43246">
    <property type="entry name" value="PEPTIDYL-PROLYL CIS-TRANS ISOMERASE CYP38, CHLOROPLASTIC"/>
    <property type="match status" value="1"/>
</dbReference>
<keyword evidence="3 4" id="KW-0413">Isomerase</keyword>